<dbReference type="EMBL" id="LAZR01029932">
    <property type="protein sequence ID" value="KKL58127.1"/>
    <property type="molecule type" value="Genomic_DNA"/>
</dbReference>
<evidence type="ECO:0000313" key="2">
    <source>
        <dbReference type="EMBL" id="KKL58127.1"/>
    </source>
</evidence>
<name>A0A0F9G457_9ZZZZ</name>
<sequence length="21" mass="2268">EWAEAHAEKVPSIQGDDGESL</sequence>
<gene>
    <name evidence="2" type="ORF">LCGC14_2228540</name>
</gene>
<feature type="region of interest" description="Disordered" evidence="1">
    <location>
        <begin position="1"/>
        <end position="21"/>
    </location>
</feature>
<comment type="caution">
    <text evidence="2">The sequence shown here is derived from an EMBL/GenBank/DDBJ whole genome shotgun (WGS) entry which is preliminary data.</text>
</comment>
<protein>
    <submittedName>
        <fullName evidence="2">Uncharacterized protein</fullName>
    </submittedName>
</protein>
<reference evidence="2" key="1">
    <citation type="journal article" date="2015" name="Nature">
        <title>Complex archaea that bridge the gap between prokaryotes and eukaryotes.</title>
        <authorList>
            <person name="Spang A."/>
            <person name="Saw J.H."/>
            <person name="Jorgensen S.L."/>
            <person name="Zaremba-Niedzwiedzka K."/>
            <person name="Martijn J."/>
            <person name="Lind A.E."/>
            <person name="van Eijk R."/>
            <person name="Schleper C."/>
            <person name="Guy L."/>
            <person name="Ettema T.J."/>
        </authorList>
    </citation>
    <scope>NUCLEOTIDE SEQUENCE</scope>
</reference>
<evidence type="ECO:0000256" key="1">
    <source>
        <dbReference type="SAM" id="MobiDB-lite"/>
    </source>
</evidence>
<proteinExistence type="predicted"/>
<organism evidence="2">
    <name type="scientific">marine sediment metagenome</name>
    <dbReference type="NCBI Taxonomy" id="412755"/>
    <lineage>
        <taxon>unclassified sequences</taxon>
        <taxon>metagenomes</taxon>
        <taxon>ecological metagenomes</taxon>
    </lineage>
</organism>
<dbReference type="AlphaFoldDB" id="A0A0F9G457"/>
<accession>A0A0F9G457</accession>
<feature type="non-terminal residue" evidence="2">
    <location>
        <position position="1"/>
    </location>
</feature>